<proteinExistence type="predicted"/>
<feature type="non-terminal residue" evidence="4">
    <location>
        <position position="523"/>
    </location>
</feature>
<accession>A0A6P3W9L4</accession>
<feature type="compositionally biased region" description="Basic and acidic residues" evidence="2">
    <location>
        <begin position="18"/>
        <end position="28"/>
    </location>
</feature>
<dbReference type="AlphaFoldDB" id="A0A6P3W9L4"/>
<feature type="repeat" description="TPR" evidence="1">
    <location>
        <begin position="273"/>
        <end position="306"/>
    </location>
</feature>
<gene>
    <name evidence="4" type="primary">LOC105908884</name>
</gene>
<dbReference type="PANTHER" id="PTHR47050:SF2">
    <property type="entry name" value="TETRATRICOPEPTIDE REPEAT PROTEIN 24"/>
    <property type="match status" value="1"/>
</dbReference>
<sequence>MASGGPSPREGRKRKKKSDGSLRGKSGNDESQVQADIDTLTSSGHSALKRGDCAEALICFKKAYKAAVEIKETKVHRACAFNLGAAYVEAGKPQKGLEFLRKAQPGERRERVADLQYNLGVAHEALGDQAQAAGHYLQAAQLYRSQGDGSSEGDTCMKLARCHLRMKDCSHAAQVFQRAAESYRVAGRLDSAAVALKEATTHMLQCDSFSSEDIITMLSECLELSVSITDQHILGKLYNELGLSFSQLKLFAEASECYEQALPLVRPKPRRLAVVLQNLGAVHNTLGQYQQALDFHREAAALHGSQGSRRAQGRCFSNLGFAHSQIGELEEAGESYLHALQAFKDTEDHMGQWQACEGLGEIRLQLRDPDKATVYYKQALGVLSKCKDSDGSVQERLVNRLSEALQLRLSLQQRAPAARRANQDRNFYRQPRRVPDMNGGEPYQGRPLRKNQLNDHKAENGFLVGAAASSSGADGEQRPHGETVMLHTQSNSNPGAPHTQQPDYLSMLPEANRQGHTCGHTHT</sequence>
<evidence type="ECO:0000313" key="4">
    <source>
        <dbReference type="RefSeq" id="XP_012692899.3"/>
    </source>
</evidence>
<dbReference type="PROSITE" id="PS50005">
    <property type="entry name" value="TPR"/>
    <property type="match status" value="1"/>
</dbReference>
<feature type="region of interest" description="Disordered" evidence="2">
    <location>
        <begin position="413"/>
        <end position="449"/>
    </location>
</feature>
<protein>
    <submittedName>
        <fullName evidence="4">Tetratricopeptide repeat protein 24</fullName>
    </submittedName>
</protein>
<name>A0A6P3W9L4_CLUHA</name>
<dbReference type="Proteomes" id="UP000515152">
    <property type="component" value="Chromosome 11"/>
</dbReference>
<organism evidence="3 4">
    <name type="scientific">Clupea harengus</name>
    <name type="common">Atlantic herring</name>
    <dbReference type="NCBI Taxonomy" id="7950"/>
    <lineage>
        <taxon>Eukaryota</taxon>
        <taxon>Metazoa</taxon>
        <taxon>Chordata</taxon>
        <taxon>Craniata</taxon>
        <taxon>Vertebrata</taxon>
        <taxon>Euteleostomi</taxon>
        <taxon>Actinopterygii</taxon>
        <taxon>Neopterygii</taxon>
        <taxon>Teleostei</taxon>
        <taxon>Clupei</taxon>
        <taxon>Clupeiformes</taxon>
        <taxon>Clupeoidei</taxon>
        <taxon>Clupeidae</taxon>
        <taxon>Clupea</taxon>
    </lineage>
</organism>
<dbReference type="SMART" id="SM00028">
    <property type="entry name" value="TPR"/>
    <property type="match status" value="8"/>
</dbReference>
<dbReference type="InterPro" id="IPR024812">
    <property type="entry name" value="TPR_24"/>
</dbReference>
<feature type="region of interest" description="Disordered" evidence="2">
    <location>
        <begin position="1"/>
        <end position="35"/>
    </location>
</feature>
<dbReference type="PANTHER" id="PTHR47050">
    <property type="entry name" value="TETRATRICOPEPTIDE REPEAT PROTEIN 24"/>
    <property type="match status" value="1"/>
</dbReference>
<dbReference type="OrthoDB" id="9991614at2759"/>
<evidence type="ECO:0000313" key="3">
    <source>
        <dbReference type="Proteomes" id="UP000515152"/>
    </source>
</evidence>
<evidence type="ECO:0000256" key="2">
    <source>
        <dbReference type="SAM" id="MobiDB-lite"/>
    </source>
</evidence>
<dbReference type="InterPro" id="IPR019734">
    <property type="entry name" value="TPR_rpt"/>
</dbReference>
<dbReference type="Pfam" id="PF13424">
    <property type="entry name" value="TPR_12"/>
    <property type="match status" value="1"/>
</dbReference>
<keyword evidence="1" id="KW-0802">TPR repeat</keyword>
<dbReference type="KEGG" id="char:105908884"/>
<evidence type="ECO:0000256" key="1">
    <source>
        <dbReference type="PROSITE-ProRule" id="PRU00339"/>
    </source>
</evidence>
<reference evidence="4" key="1">
    <citation type="submission" date="2025-08" db="UniProtKB">
        <authorList>
            <consortium name="RefSeq"/>
        </authorList>
    </citation>
    <scope>IDENTIFICATION</scope>
</reference>
<keyword evidence="3" id="KW-1185">Reference proteome</keyword>
<dbReference type="RefSeq" id="XP_012692899.3">
    <property type="nucleotide sequence ID" value="XM_012837445.3"/>
</dbReference>
<dbReference type="GeneID" id="105908884"/>
<dbReference type="Pfam" id="PF13181">
    <property type="entry name" value="TPR_8"/>
    <property type="match status" value="1"/>
</dbReference>